<keyword evidence="4" id="KW-1185">Reference proteome</keyword>
<dbReference type="Proteomes" id="UP000708208">
    <property type="component" value="Unassembled WGS sequence"/>
</dbReference>
<feature type="compositionally biased region" description="Pro residues" evidence="1">
    <location>
        <begin position="1"/>
        <end position="11"/>
    </location>
</feature>
<dbReference type="AlphaFoldDB" id="A0A8J2PEZ3"/>
<feature type="transmembrane region" description="Helical" evidence="2">
    <location>
        <begin position="145"/>
        <end position="167"/>
    </location>
</feature>
<protein>
    <submittedName>
        <fullName evidence="3">Uncharacterized protein</fullName>
    </submittedName>
</protein>
<evidence type="ECO:0000313" key="4">
    <source>
        <dbReference type="Proteomes" id="UP000708208"/>
    </source>
</evidence>
<reference evidence="3" key="1">
    <citation type="submission" date="2021-06" db="EMBL/GenBank/DDBJ databases">
        <authorList>
            <person name="Hodson N. C."/>
            <person name="Mongue J. A."/>
            <person name="Jaron S. K."/>
        </authorList>
    </citation>
    <scope>NUCLEOTIDE SEQUENCE</scope>
</reference>
<keyword evidence="2" id="KW-1133">Transmembrane helix</keyword>
<evidence type="ECO:0000313" key="3">
    <source>
        <dbReference type="EMBL" id="CAG7826842.1"/>
    </source>
</evidence>
<organism evidence="3 4">
    <name type="scientific">Allacma fusca</name>
    <dbReference type="NCBI Taxonomy" id="39272"/>
    <lineage>
        <taxon>Eukaryota</taxon>
        <taxon>Metazoa</taxon>
        <taxon>Ecdysozoa</taxon>
        <taxon>Arthropoda</taxon>
        <taxon>Hexapoda</taxon>
        <taxon>Collembola</taxon>
        <taxon>Symphypleona</taxon>
        <taxon>Sminthuridae</taxon>
        <taxon>Allacma</taxon>
    </lineage>
</organism>
<keyword evidence="2" id="KW-0472">Membrane</keyword>
<dbReference type="EMBL" id="CAJVCH010541294">
    <property type="protein sequence ID" value="CAG7826842.1"/>
    <property type="molecule type" value="Genomic_DNA"/>
</dbReference>
<comment type="caution">
    <text evidence="3">The sequence shown here is derived from an EMBL/GenBank/DDBJ whole genome shotgun (WGS) entry which is preliminary data.</text>
</comment>
<feature type="transmembrane region" description="Helical" evidence="2">
    <location>
        <begin position="224"/>
        <end position="252"/>
    </location>
</feature>
<proteinExistence type="predicted"/>
<sequence>MNASPPPSPPPAEKEERPKRQSILETIRRSITPAIPYELLESGPQQLIGKKMTCKQRREAWRKHNARWKRLYQKDADYWDFWDECVWNPGPFMNRNKNNMFVAGFSSVVSIIYLAVAFFLITTGKLRHVQDETQYRTIAKLNFDLIYTHYLNILLCATLAFGTYYFVDTTQRVFMIGWLIFRPILWVNSVRNFHMFLLRPHAYVLYDTANAEWRWQFISSQISYWITVIYWAFNVISWIYEWFIVIAFYYFISLKAPITTAVIPNSLHRIKDSALTEPCNPNKEFQLLCPTPPPWKNPNNKNVFYHPPLTVKTDNRVLRIP</sequence>
<feature type="region of interest" description="Disordered" evidence="1">
    <location>
        <begin position="1"/>
        <end position="22"/>
    </location>
</feature>
<keyword evidence="2" id="KW-0812">Transmembrane</keyword>
<name>A0A8J2PEZ3_9HEXA</name>
<gene>
    <name evidence="3" type="ORF">AFUS01_LOCUS36877</name>
</gene>
<evidence type="ECO:0000256" key="1">
    <source>
        <dbReference type="SAM" id="MobiDB-lite"/>
    </source>
</evidence>
<evidence type="ECO:0000256" key="2">
    <source>
        <dbReference type="SAM" id="Phobius"/>
    </source>
</evidence>
<accession>A0A8J2PEZ3</accession>
<feature type="transmembrane region" description="Helical" evidence="2">
    <location>
        <begin position="100"/>
        <end position="124"/>
    </location>
</feature>